<comment type="caution">
    <text evidence="2">The sequence shown here is derived from an EMBL/GenBank/DDBJ whole genome shotgun (WGS) entry which is preliminary data.</text>
</comment>
<evidence type="ECO:0000313" key="2">
    <source>
        <dbReference type="EMBL" id="RRD05351.1"/>
    </source>
</evidence>
<name>A0A3P1T768_9ACTN</name>
<protein>
    <submittedName>
        <fullName evidence="2">Uncharacterized protein</fullName>
    </submittedName>
</protein>
<dbReference type="OrthoDB" id="3268833at2"/>
<dbReference type="EMBL" id="RQZG01000006">
    <property type="protein sequence ID" value="RRD05351.1"/>
    <property type="molecule type" value="Genomic_DNA"/>
</dbReference>
<feature type="region of interest" description="Disordered" evidence="1">
    <location>
        <begin position="114"/>
        <end position="136"/>
    </location>
</feature>
<reference evidence="2 3" key="1">
    <citation type="submission" date="2018-11" db="EMBL/GenBank/DDBJ databases">
        <title>Genomes From Bacteria Associated with the Canine Oral Cavity: a Test Case for Automated Genome-Based Taxonomic Assignment.</title>
        <authorList>
            <person name="Coil D.A."/>
            <person name="Jospin G."/>
            <person name="Darling A.E."/>
            <person name="Wallis C."/>
            <person name="Davis I.J."/>
            <person name="Harris S."/>
            <person name="Eisen J.A."/>
            <person name="Holcombe L.J."/>
            <person name="O'Flynn C."/>
        </authorList>
    </citation>
    <scope>NUCLEOTIDE SEQUENCE [LARGE SCALE GENOMIC DNA]</scope>
    <source>
        <strain evidence="2 3">OH887_COT-365</strain>
    </source>
</reference>
<dbReference type="RefSeq" id="WP_124844080.1">
    <property type="nucleotide sequence ID" value="NZ_RQZG01000006.1"/>
</dbReference>
<dbReference type="Proteomes" id="UP000280819">
    <property type="component" value="Unassembled WGS sequence"/>
</dbReference>
<evidence type="ECO:0000256" key="1">
    <source>
        <dbReference type="SAM" id="MobiDB-lite"/>
    </source>
</evidence>
<organism evidence="2 3">
    <name type="scientific">Arachnia propionica</name>
    <dbReference type="NCBI Taxonomy" id="1750"/>
    <lineage>
        <taxon>Bacteria</taxon>
        <taxon>Bacillati</taxon>
        <taxon>Actinomycetota</taxon>
        <taxon>Actinomycetes</taxon>
        <taxon>Propionibacteriales</taxon>
        <taxon>Propionibacteriaceae</taxon>
        <taxon>Arachnia</taxon>
    </lineage>
</organism>
<dbReference type="AlphaFoldDB" id="A0A3P1T768"/>
<proteinExistence type="predicted"/>
<sequence>MGKYDLGYDEEQANRAINTTKGDAYDQGTGCSQQFDGLVGVQGAPQWGQSELGPLGFQERYLKGLGEVKARLDALTEDLTAFATGLQVCQSRLEETEGDIQAGQEALQLSITAAPAAPDDSHPVVPVTGPNAPKEV</sequence>
<evidence type="ECO:0000313" key="3">
    <source>
        <dbReference type="Proteomes" id="UP000280819"/>
    </source>
</evidence>
<accession>A0A3P1T768</accession>
<gene>
    <name evidence="2" type="ORF">EII34_06350</name>
</gene>